<evidence type="ECO:0000313" key="9">
    <source>
        <dbReference type="Proteomes" id="UP000018208"/>
    </source>
</evidence>
<keyword evidence="3" id="KW-0547">Nucleotide-binding</keyword>
<dbReference type="InterPro" id="IPR000719">
    <property type="entry name" value="Prot_kinase_dom"/>
</dbReference>
<keyword evidence="1" id="KW-0723">Serine/threonine-protein kinase</keyword>
<dbReference type="AlphaFoldDB" id="V6LL10"/>
<dbReference type="GO" id="GO:0005524">
    <property type="term" value="F:ATP binding"/>
    <property type="evidence" value="ECO:0007669"/>
    <property type="project" value="UniProtKB-KW"/>
</dbReference>
<proteinExistence type="predicted"/>
<keyword evidence="2" id="KW-0808">Transferase</keyword>
<dbReference type="PROSITE" id="PS00108">
    <property type="entry name" value="PROTEIN_KINASE_ST"/>
    <property type="match status" value="1"/>
</dbReference>
<name>V6LL10_9EUKA</name>
<evidence type="ECO:0000256" key="5">
    <source>
        <dbReference type="ARBA" id="ARBA00022840"/>
    </source>
</evidence>
<dbReference type="PROSITE" id="PS50011">
    <property type="entry name" value="PROTEIN_KINASE_DOM"/>
    <property type="match status" value="1"/>
</dbReference>
<keyword evidence="4 7" id="KW-0418">Kinase</keyword>
<gene>
    <name evidence="7" type="ORF">SS50377_14813</name>
    <name evidence="8" type="ORF">SS50377_20182</name>
</gene>
<evidence type="ECO:0000313" key="8">
    <source>
        <dbReference type="EMBL" id="KAH0576836.1"/>
    </source>
</evidence>
<evidence type="ECO:0000256" key="4">
    <source>
        <dbReference type="ARBA" id="ARBA00022777"/>
    </source>
</evidence>
<dbReference type="SUPFAM" id="SSF56112">
    <property type="entry name" value="Protein kinase-like (PK-like)"/>
    <property type="match status" value="1"/>
</dbReference>
<dbReference type="InterPro" id="IPR050117">
    <property type="entry name" value="MAPK"/>
</dbReference>
<evidence type="ECO:0000256" key="2">
    <source>
        <dbReference type="ARBA" id="ARBA00022679"/>
    </source>
</evidence>
<dbReference type="PANTHER" id="PTHR24055">
    <property type="entry name" value="MITOGEN-ACTIVATED PROTEIN KINASE"/>
    <property type="match status" value="1"/>
</dbReference>
<evidence type="ECO:0000256" key="3">
    <source>
        <dbReference type="ARBA" id="ARBA00022741"/>
    </source>
</evidence>
<dbReference type="GO" id="GO:0004674">
    <property type="term" value="F:protein serine/threonine kinase activity"/>
    <property type="evidence" value="ECO:0007669"/>
    <property type="project" value="UniProtKB-KW"/>
</dbReference>
<evidence type="ECO:0000256" key="1">
    <source>
        <dbReference type="ARBA" id="ARBA00022527"/>
    </source>
</evidence>
<dbReference type="Pfam" id="PF00069">
    <property type="entry name" value="Pkinase"/>
    <property type="match status" value="1"/>
</dbReference>
<feature type="domain" description="Protein kinase" evidence="6">
    <location>
        <begin position="4"/>
        <end position="302"/>
    </location>
</feature>
<dbReference type="Proteomes" id="UP000018208">
    <property type="component" value="Unassembled WGS sequence"/>
</dbReference>
<dbReference type="FunFam" id="1.10.510.10:FF:000624">
    <property type="entry name" value="Mitogen-activated protein kinase"/>
    <property type="match status" value="1"/>
</dbReference>
<evidence type="ECO:0000313" key="7">
    <source>
        <dbReference type="EMBL" id="EST45237.1"/>
    </source>
</evidence>
<accession>V6LL10</accession>
<sequence length="305" mass="35032">MYRYKIKEQIASGSYGLVYSALNLDNNRQVAIKIMENTYQNWEQALNEPDIKILTNLPKHPNLITLLDKFYYEQKLYLVFDLFSTSLLTFIQANKLNFYQHRNIAFKLLQGLSHLHANSLMHRDLKPENILVKCPNAESPLKDAFLATAKVAICDFGLTKNQRQKPHTDYISTRWYRAPEQLLGFSEYDTKIDVFAAGCVLAEMCSQKALFQGVKQVDQIIKICEILGVPEPIGSPKLKAICDRLGSLGLVKFERFTRSYASQNIMLMVGCNEKLGDLLCGMLRWDPIERFSVVQCLQHSYFQVD</sequence>
<dbReference type="InterPro" id="IPR008271">
    <property type="entry name" value="Ser/Thr_kinase_AS"/>
</dbReference>
<dbReference type="VEuPathDB" id="GiardiaDB:SS50377_20182"/>
<protein>
    <submittedName>
        <fullName evidence="7">Kinase, CMGC RCK</fullName>
    </submittedName>
</protein>
<dbReference type="Gene3D" id="3.30.200.20">
    <property type="entry name" value="Phosphorylase Kinase, domain 1"/>
    <property type="match status" value="1"/>
</dbReference>
<reference evidence="8" key="2">
    <citation type="submission" date="2020-12" db="EMBL/GenBank/DDBJ databases">
        <title>New Spironucleus salmonicida genome in near-complete chromosomes.</title>
        <authorList>
            <person name="Xu F."/>
            <person name="Kurt Z."/>
            <person name="Jimenez-Gonzalez A."/>
            <person name="Astvaldsson A."/>
            <person name="Andersson J.O."/>
            <person name="Svard S.G."/>
        </authorList>
    </citation>
    <scope>NUCLEOTIDE SEQUENCE</scope>
    <source>
        <strain evidence="8">ATCC 50377</strain>
    </source>
</reference>
<keyword evidence="9" id="KW-1185">Reference proteome</keyword>
<dbReference type="OrthoDB" id="2158884at2759"/>
<dbReference type="EMBL" id="KI546100">
    <property type="protein sequence ID" value="EST45237.1"/>
    <property type="molecule type" value="Genomic_DNA"/>
</dbReference>
<evidence type="ECO:0000259" key="6">
    <source>
        <dbReference type="PROSITE" id="PS50011"/>
    </source>
</evidence>
<organism evidence="7">
    <name type="scientific">Spironucleus salmonicida</name>
    <dbReference type="NCBI Taxonomy" id="348837"/>
    <lineage>
        <taxon>Eukaryota</taxon>
        <taxon>Metamonada</taxon>
        <taxon>Diplomonadida</taxon>
        <taxon>Hexamitidae</taxon>
        <taxon>Hexamitinae</taxon>
        <taxon>Spironucleus</taxon>
    </lineage>
</organism>
<keyword evidence="5" id="KW-0067">ATP-binding</keyword>
<dbReference type="EMBL" id="AUWU02000001">
    <property type="protein sequence ID" value="KAH0576836.1"/>
    <property type="molecule type" value="Genomic_DNA"/>
</dbReference>
<dbReference type="SMART" id="SM00220">
    <property type="entry name" value="S_TKc"/>
    <property type="match status" value="1"/>
</dbReference>
<reference evidence="7 8" key="1">
    <citation type="journal article" date="2014" name="PLoS Genet.">
        <title>The Genome of Spironucleus salmonicida Highlights a Fish Pathogen Adapted to Fluctuating Environments.</title>
        <authorList>
            <person name="Xu F."/>
            <person name="Jerlstrom-Hultqvist J."/>
            <person name="Einarsson E."/>
            <person name="Astvaldsson A."/>
            <person name="Svard S.G."/>
            <person name="Andersson J.O."/>
        </authorList>
    </citation>
    <scope>NUCLEOTIDE SEQUENCE</scope>
    <source>
        <strain evidence="8">ATCC 50377</strain>
    </source>
</reference>
<dbReference type="Gene3D" id="1.10.510.10">
    <property type="entry name" value="Transferase(Phosphotransferase) domain 1"/>
    <property type="match status" value="1"/>
</dbReference>
<dbReference type="InterPro" id="IPR011009">
    <property type="entry name" value="Kinase-like_dom_sf"/>
</dbReference>